<comment type="caution">
    <text evidence="2">The sequence shown here is derived from an EMBL/GenBank/DDBJ whole genome shotgun (WGS) entry which is preliminary data.</text>
</comment>
<reference evidence="2 3" key="1">
    <citation type="submission" date="2019-08" db="EMBL/GenBank/DDBJ databases">
        <authorList>
            <person name="Luo N."/>
        </authorList>
    </citation>
    <scope>NUCLEOTIDE SEQUENCE [LARGE SCALE GENOMIC DNA]</scope>
    <source>
        <strain evidence="2 3">NCIMB 9442</strain>
    </source>
</reference>
<feature type="chain" id="PRO_5047210578" description="Outer membrane protease" evidence="1">
    <location>
        <begin position="37"/>
        <end position="298"/>
    </location>
</feature>
<accession>A0ABS0J9C4</accession>
<dbReference type="Proteomes" id="UP001194469">
    <property type="component" value="Unassembled WGS sequence"/>
</dbReference>
<name>A0ABS0J9C4_9BACT</name>
<keyword evidence="3" id="KW-1185">Reference proteome</keyword>
<evidence type="ECO:0000313" key="3">
    <source>
        <dbReference type="Proteomes" id="UP001194469"/>
    </source>
</evidence>
<gene>
    <name evidence="2" type="ORF">FVW20_17515</name>
</gene>
<evidence type="ECO:0008006" key="4">
    <source>
        <dbReference type="Google" id="ProtNLM"/>
    </source>
</evidence>
<feature type="signal peptide" evidence="1">
    <location>
        <begin position="1"/>
        <end position="36"/>
    </location>
</feature>
<dbReference type="RefSeq" id="WP_196610591.1">
    <property type="nucleotide sequence ID" value="NZ_VRYY01000710.1"/>
</dbReference>
<protein>
    <recommendedName>
        <fullName evidence="4">Outer membrane protease</fullName>
    </recommendedName>
</protein>
<proteinExistence type="predicted"/>
<sequence>MSRSFSGVLTRSAPGAILGGLLLTLVLMLAASAAHAADNDFSATFTGRTIGDADMDGGGSVAVTEAGASLRYRWFGIDYLNRSYDWSDTASLPFGSGSDPWEQLHTLRLRADIADRLGFGGLGWFAGAGLTAGWEEEMDDAWGLSGSAGLTWEAGGVRLRGGVAAYAHPVGARLLPLIAADWGNQRDPGFSATVGFPETMLRYRSSDMFSFRAGGRMEGKTYRLADDSPVQREGYMMTTSLTLGGYIDITPLEDLTLTVGAEYLTRQEMRVYNSGGDERNIYDLDDAPALFLRLSYGF</sequence>
<dbReference type="EMBL" id="VRYY01000710">
    <property type="protein sequence ID" value="MBG3878750.1"/>
    <property type="molecule type" value="Genomic_DNA"/>
</dbReference>
<keyword evidence="1" id="KW-0732">Signal</keyword>
<evidence type="ECO:0000256" key="1">
    <source>
        <dbReference type="SAM" id="SignalP"/>
    </source>
</evidence>
<evidence type="ECO:0000313" key="2">
    <source>
        <dbReference type="EMBL" id="MBG3878750.1"/>
    </source>
</evidence>
<organism evidence="2 3">
    <name type="scientific">Nitratidesulfovibrio oxamicus</name>
    <dbReference type="NCBI Taxonomy" id="32016"/>
    <lineage>
        <taxon>Bacteria</taxon>
        <taxon>Pseudomonadati</taxon>
        <taxon>Thermodesulfobacteriota</taxon>
        <taxon>Desulfovibrionia</taxon>
        <taxon>Desulfovibrionales</taxon>
        <taxon>Desulfovibrionaceae</taxon>
        <taxon>Nitratidesulfovibrio</taxon>
    </lineage>
</organism>